<evidence type="ECO:0000256" key="1">
    <source>
        <dbReference type="ARBA" id="ARBA00022603"/>
    </source>
</evidence>
<accession>A0ABT0Y900</accession>
<organism evidence="5 6">
    <name type="scientific">Paractinoplanes hotanensis</name>
    <dbReference type="NCBI Taxonomy" id="2906497"/>
    <lineage>
        <taxon>Bacteria</taxon>
        <taxon>Bacillati</taxon>
        <taxon>Actinomycetota</taxon>
        <taxon>Actinomycetes</taxon>
        <taxon>Micromonosporales</taxon>
        <taxon>Micromonosporaceae</taxon>
        <taxon>Paractinoplanes</taxon>
    </lineage>
</organism>
<proteinExistence type="predicted"/>
<name>A0ABT0Y900_9ACTN</name>
<keyword evidence="3" id="KW-0949">S-adenosyl-L-methionine</keyword>
<dbReference type="Pfam" id="PF08241">
    <property type="entry name" value="Methyltransf_11"/>
    <property type="match status" value="1"/>
</dbReference>
<dbReference type="Gene3D" id="3.40.50.150">
    <property type="entry name" value="Vaccinia Virus protein VP39"/>
    <property type="match status" value="1"/>
</dbReference>
<dbReference type="CDD" id="cd02440">
    <property type="entry name" value="AdoMet_MTases"/>
    <property type="match status" value="1"/>
</dbReference>
<gene>
    <name evidence="5" type="ORF">LXN57_33575</name>
</gene>
<dbReference type="Proteomes" id="UP001523216">
    <property type="component" value="Unassembled WGS sequence"/>
</dbReference>
<dbReference type="GO" id="GO:0032259">
    <property type="term" value="P:methylation"/>
    <property type="evidence" value="ECO:0007669"/>
    <property type="project" value="UniProtKB-KW"/>
</dbReference>
<dbReference type="InterPro" id="IPR013216">
    <property type="entry name" value="Methyltransf_11"/>
</dbReference>
<dbReference type="EMBL" id="JAMQOL010000049">
    <property type="protein sequence ID" value="MCM4082509.1"/>
    <property type="molecule type" value="Genomic_DNA"/>
</dbReference>
<reference evidence="5 6" key="1">
    <citation type="submission" date="2022-06" db="EMBL/GenBank/DDBJ databases">
        <title>Actinoplanes abujensis sp. nov., isolated from Nigerian arid soil.</title>
        <authorList>
            <person name="Ding P."/>
        </authorList>
    </citation>
    <scope>NUCLEOTIDE SEQUENCE [LARGE SCALE GENOMIC DNA]</scope>
    <source>
        <strain evidence="6">TRM88002</strain>
    </source>
</reference>
<dbReference type="SUPFAM" id="SSF53335">
    <property type="entry name" value="S-adenosyl-L-methionine-dependent methyltransferases"/>
    <property type="match status" value="1"/>
</dbReference>
<keyword evidence="6" id="KW-1185">Reference proteome</keyword>
<keyword evidence="2" id="KW-0808">Transferase</keyword>
<dbReference type="RefSeq" id="WP_251802243.1">
    <property type="nucleotide sequence ID" value="NZ_JAMQOL010000049.1"/>
</dbReference>
<protein>
    <submittedName>
        <fullName evidence="5">Class I SAM-dependent methyltransferase</fullName>
    </submittedName>
</protein>
<dbReference type="GO" id="GO:0008168">
    <property type="term" value="F:methyltransferase activity"/>
    <property type="evidence" value="ECO:0007669"/>
    <property type="project" value="UniProtKB-KW"/>
</dbReference>
<comment type="caution">
    <text evidence="5">The sequence shown here is derived from an EMBL/GenBank/DDBJ whole genome shotgun (WGS) entry which is preliminary data.</text>
</comment>
<dbReference type="PANTHER" id="PTHR43464:SF19">
    <property type="entry name" value="UBIQUINONE BIOSYNTHESIS O-METHYLTRANSFERASE, MITOCHONDRIAL"/>
    <property type="match status" value="1"/>
</dbReference>
<keyword evidence="1 5" id="KW-0489">Methyltransferase</keyword>
<evidence type="ECO:0000313" key="6">
    <source>
        <dbReference type="Proteomes" id="UP001523216"/>
    </source>
</evidence>
<evidence type="ECO:0000259" key="4">
    <source>
        <dbReference type="Pfam" id="PF08241"/>
    </source>
</evidence>
<dbReference type="InterPro" id="IPR029063">
    <property type="entry name" value="SAM-dependent_MTases_sf"/>
</dbReference>
<feature type="domain" description="Methyltransferase type 11" evidence="4">
    <location>
        <begin position="47"/>
        <end position="139"/>
    </location>
</feature>
<sequence length="285" mass="30866">MLRPEVLEYYRRGGERGRLSSGAGRLEFLRTWDVLTRMLPPAPAEVLDVGGATGVYAAPLAQAGYRVTVVDPVPEHVAVSAGLPGVQAVVGDARDLPAGDASADVVLLLGPLYHLQERPDRLAAWREAARVVRPGGVVVAATISRFASLFDGFVKGFFRDPGFGPLVERTLAEGRHGNPREVPRWFTSAYFHRPEELPVEVAEAGLVLRRLVSVEGPLWMSPAALADFLDDPALLLDRLREVEDEPSLLGASSHLLTVAARESAGGAVRNCRAWLTTRAGWRLAR</sequence>
<evidence type="ECO:0000256" key="3">
    <source>
        <dbReference type="ARBA" id="ARBA00022691"/>
    </source>
</evidence>
<evidence type="ECO:0000313" key="5">
    <source>
        <dbReference type="EMBL" id="MCM4082509.1"/>
    </source>
</evidence>
<dbReference type="PANTHER" id="PTHR43464">
    <property type="entry name" value="METHYLTRANSFERASE"/>
    <property type="match status" value="1"/>
</dbReference>
<evidence type="ECO:0000256" key="2">
    <source>
        <dbReference type="ARBA" id="ARBA00022679"/>
    </source>
</evidence>